<sequence length="603" mass="65977">MSETVHLPYMAIRNLISVETATKSYGERPLLDGVSLGVGAGERIAVVGRNGAGKTTLLHALAGLEPLDSGRVTIGSDVALGLVSQAEVVDPDQTVGHYIVPGQDVHEWATSARIREVLTGLLGGFDEALLLRTFARLSGGERRRVQLARALIADLDVLLLDEPTNHLDVEVVAWLAEYLKAQSKLAVVIVTHDRWFLDALCERTWEVVGGAVEEYEGGYSSFVLAKAERFRQASASEARRQNLMRKELAWLRRGAPARTTKPKFRIEAANELISNEPPPRDSVELLSFAGSRLGKTVYELNDATLTVGQENADGPIELLDHCTWNIGPGDRIGIIGSNGAGKTSLIRLLIGEVAPSKGAMKTGVTVKVAYLSQHLEELNPKWRVLEAVEHVASRVDLGKGRELSASQLCESLGFSSDAQWTQVGDLSGGERRRLQLTRLLMNGPNVLILDEPTNDFDVETLTALEDLLDGFAGTLLVISHDRYFLERVCDDFVGLYGDRKLSSLTGGIDEYLAVRRSQGSNTKSASSKQVTSAADQRVAAKAITRTERQIEKLDKREHEIHAELIEHATNFELIATLNAELLELQATRVSLENLWLELTEAMA</sequence>
<dbReference type="GO" id="GO:0016887">
    <property type="term" value="F:ATP hydrolysis activity"/>
    <property type="evidence" value="ECO:0007669"/>
    <property type="project" value="InterPro"/>
</dbReference>
<dbReference type="PANTHER" id="PTHR42855:SF1">
    <property type="entry name" value="ABC TRANSPORTER DOMAIN-CONTAINING PROTEIN"/>
    <property type="match status" value="1"/>
</dbReference>
<evidence type="ECO:0000313" key="5">
    <source>
        <dbReference type="EMBL" id="CAB4826584.1"/>
    </source>
</evidence>
<dbReference type="AlphaFoldDB" id="A0A6J7A1K8"/>
<organism evidence="5">
    <name type="scientific">freshwater metagenome</name>
    <dbReference type="NCBI Taxonomy" id="449393"/>
    <lineage>
        <taxon>unclassified sequences</taxon>
        <taxon>metagenomes</taxon>
        <taxon>ecological metagenomes</taxon>
    </lineage>
</organism>
<dbReference type="FunFam" id="3.40.50.300:FF:000011">
    <property type="entry name" value="Putative ABC transporter ATP-binding component"/>
    <property type="match status" value="1"/>
</dbReference>
<dbReference type="InterPro" id="IPR027417">
    <property type="entry name" value="P-loop_NTPase"/>
</dbReference>
<keyword evidence="1" id="KW-0547">Nucleotide-binding</keyword>
<dbReference type="InterPro" id="IPR032781">
    <property type="entry name" value="ABC_tran_Xtn"/>
</dbReference>
<name>A0A6J7A1K8_9ZZZZ</name>
<dbReference type="InterPro" id="IPR051309">
    <property type="entry name" value="ABCF_ATPase"/>
</dbReference>
<dbReference type="EMBL" id="CAFABK010000016">
    <property type="protein sequence ID" value="CAB4826584.1"/>
    <property type="molecule type" value="Genomic_DNA"/>
</dbReference>
<evidence type="ECO:0000256" key="3">
    <source>
        <dbReference type="SAM" id="Coils"/>
    </source>
</evidence>
<dbReference type="SUPFAM" id="SSF52540">
    <property type="entry name" value="P-loop containing nucleoside triphosphate hydrolases"/>
    <property type="match status" value="2"/>
</dbReference>
<dbReference type="Pfam" id="PF00005">
    <property type="entry name" value="ABC_tran"/>
    <property type="match status" value="2"/>
</dbReference>
<proteinExistence type="predicted"/>
<dbReference type="Gene3D" id="3.40.50.300">
    <property type="entry name" value="P-loop containing nucleotide triphosphate hydrolases"/>
    <property type="match status" value="2"/>
</dbReference>
<dbReference type="CDD" id="cd03221">
    <property type="entry name" value="ABCF_EF-3"/>
    <property type="match status" value="2"/>
</dbReference>
<evidence type="ECO:0000259" key="4">
    <source>
        <dbReference type="PROSITE" id="PS50893"/>
    </source>
</evidence>
<reference evidence="5" key="1">
    <citation type="submission" date="2020-05" db="EMBL/GenBank/DDBJ databases">
        <authorList>
            <person name="Chiriac C."/>
            <person name="Salcher M."/>
            <person name="Ghai R."/>
            <person name="Kavagutti S V."/>
        </authorList>
    </citation>
    <scope>NUCLEOTIDE SEQUENCE</scope>
</reference>
<dbReference type="PROSITE" id="PS50893">
    <property type="entry name" value="ABC_TRANSPORTER_2"/>
    <property type="match status" value="2"/>
</dbReference>
<dbReference type="InterPro" id="IPR003439">
    <property type="entry name" value="ABC_transporter-like_ATP-bd"/>
</dbReference>
<dbReference type="SMART" id="SM00382">
    <property type="entry name" value="AAA"/>
    <property type="match status" value="2"/>
</dbReference>
<feature type="coiled-coil region" evidence="3">
    <location>
        <begin position="543"/>
        <end position="594"/>
    </location>
</feature>
<feature type="domain" description="ABC transporter" evidence="4">
    <location>
        <begin position="16"/>
        <end position="234"/>
    </location>
</feature>
<protein>
    <submittedName>
        <fullName evidence="5">Unannotated protein</fullName>
    </submittedName>
</protein>
<accession>A0A6J7A1K8</accession>
<evidence type="ECO:0000256" key="1">
    <source>
        <dbReference type="ARBA" id="ARBA00022741"/>
    </source>
</evidence>
<dbReference type="InterPro" id="IPR017871">
    <property type="entry name" value="ABC_transporter-like_CS"/>
</dbReference>
<dbReference type="GO" id="GO:0005524">
    <property type="term" value="F:ATP binding"/>
    <property type="evidence" value="ECO:0007669"/>
    <property type="project" value="UniProtKB-KW"/>
</dbReference>
<evidence type="ECO:0000256" key="2">
    <source>
        <dbReference type="ARBA" id="ARBA00022840"/>
    </source>
</evidence>
<dbReference type="Pfam" id="PF12848">
    <property type="entry name" value="ABC_tran_Xtn"/>
    <property type="match status" value="1"/>
</dbReference>
<keyword evidence="2" id="KW-0067">ATP-binding</keyword>
<keyword evidence="3" id="KW-0175">Coiled coil</keyword>
<gene>
    <name evidence="5" type="ORF">UFOPK3204_00542</name>
</gene>
<dbReference type="InterPro" id="IPR003593">
    <property type="entry name" value="AAA+_ATPase"/>
</dbReference>
<feature type="domain" description="ABC transporter" evidence="4">
    <location>
        <begin position="298"/>
        <end position="530"/>
    </location>
</feature>
<dbReference type="PROSITE" id="PS00211">
    <property type="entry name" value="ABC_TRANSPORTER_1"/>
    <property type="match status" value="1"/>
</dbReference>
<dbReference type="PANTHER" id="PTHR42855">
    <property type="entry name" value="ABC TRANSPORTER ATP-BINDING SUBUNIT"/>
    <property type="match status" value="1"/>
</dbReference>